<protein>
    <recommendedName>
        <fullName evidence="4">Lipoprotein</fullName>
    </recommendedName>
</protein>
<accession>A0A9E4ZWI2</accession>
<evidence type="ECO:0000313" key="2">
    <source>
        <dbReference type="EMBL" id="MCZ3373142.1"/>
    </source>
</evidence>
<sequence>MKKETTILIIFAIGSVIAISGCIGGTNSITTDILNSQNCSLNASLFTNPDNTEKDDFTIEDTASSADIEFSGNIDPTAYTRTKSNIKSGAETGKETTIGGITGYLVQDITGLSFYFVKDGITYAISGTPQNGTSTDDIRLATPRGLSVQGAFADILKEWNK</sequence>
<dbReference type="EMBL" id="JAPVER010000020">
    <property type="protein sequence ID" value="MCZ3365391.1"/>
    <property type="molecule type" value="Genomic_DNA"/>
</dbReference>
<dbReference type="EMBL" id="JAPVES010000030">
    <property type="protein sequence ID" value="MCZ3373142.1"/>
    <property type="molecule type" value="Genomic_DNA"/>
</dbReference>
<dbReference type="PROSITE" id="PS51257">
    <property type="entry name" value="PROKAR_LIPOPROTEIN"/>
    <property type="match status" value="1"/>
</dbReference>
<dbReference type="AlphaFoldDB" id="A0A9E4ZWI2"/>
<comment type="caution">
    <text evidence="1">The sequence shown here is derived from an EMBL/GenBank/DDBJ whole genome shotgun (WGS) entry which is preliminary data.</text>
</comment>
<organism evidence="1 3">
    <name type="scientific">Methanobacterium veterum</name>
    <dbReference type="NCBI Taxonomy" id="408577"/>
    <lineage>
        <taxon>Archaea</taxon>
        <taxon>Methanobacteriati</taxon>
        <taxon>Methanobacteriota</taxon>
        <taxon>Methanomada group</taxon>
        <taxon>Methanobacteria</taxon>
        <taxon>Methanobacteriales</taxon>
        <taxon>Methanobacteriaceae</taxon>
        <taxon>Methanobacterium</taxon>
    </lineage>
</organism>
<proteinExistence type="predicted"/>
<keyword evidence="3" id="KW-1185">Reference proteome</keyword>
<dbReference type="RefSeq" id="WP_048081366.1">
    <property type="nucleotide sequence ID" value="NZ_JAPVER010000020.1"/>
</dbReference>
<evidence type="ECO:0000313" key="3">
    <source>
        <dbReference type="Proteomes" id="UP001068021"/>
    </source>
</evidence>
<evidence type="ECO:0000313" key="1">
    <source>
        <dbReference type="EMBL" id="MCZ3365391.1"/>
    </source>
</evidence>
<evidence type="ECO:0008006" key="4">
    <source>
        <dbReference type="Google" id="ProtNLM"/>
    </source>
</evidence>
<gene>
    <name evidence="2" type="ORF">O3H35_10905</name>
    <name evidence="1" type="ORF">O3H54_05805</name>
</gene>
<reference evidence="1" key="1">
    <citation type="submission" date="2022-12" db="EMBL/GenBank/DDBJ databases">
        <title>Reclassification of two methanogenic archaea species isolated from the Kolyma lowland permafrost.</title>
        <authorList>
            <person name="Trubitsyn V.E."/>
            <person name="Rivkina E.M."/>
            <person name="Shcherbakova V.A."/>
        </authorList>
    </citation>
    <scope>NUCLEOTIDE SEQUENCE</scope>
    <source>
        <strain evidence="1">M2</strain>
        <strain evidence="2">MK4</strain>
    </source>
</reference>
<dbReference type="Proteomes" id="UP001074446">
    <property type="component" value="Unassembled WGS sequence"/>
</dbReference>
<name>A0A9E4ZWI2_9EURY</name>
<dbReference type="Proteomes" id="UP001068021">
    <property type="component" value="Unassembled WGS sequence"/>
</dbReference>